<evidence type="ECO:0000256" key="1">
    <source>
        <dbReference type="SAM" id="MobiDB-lite"/>
    </source>
</evidence>
<feature type="chain" id="PRO_5017067904" evidence="2">
    <location>
        <begin position="19"/>
        <end position="582"/>
    </location>
</feature>
<dbReference type="RefSeq" id="XP_031866517.1">
    <property type="nucleotide sequence ID" value="XM_032017086.1"/>
</dbReference>
<evidence type="ECO:0000313" key="4">
    <source>
        <dbReference type="Proteomes" id="UP000254866"/>
    </source>
</evidence>
<protein>
    <submittedName>
        <fullName evidence="3">Uncharacterized protein</fullName>
    </submittedName>
</protein>
<feature type="signal peptide" evidence="2">
    <location>
        <begin position="1"/>
        <end position="18"/>
    </location>
</feature>
<reference evidence="3 4" key="1">
    <citation type="journal article" date="2018" name="IMA Fungus">
        <title>IMA Genome-F 9: Draft genome sequence of Annulohypoxylon stygium, Aspergillus mulundensis, Berkeleyomyces basicola (syn. Thielaviopsis basicola), Ceratocystis smalleyi, two Cercospora beticola strains, Coleophoma cylindrospora, Fusarium fracticaudum, Phialophora cf. hyalina, and Morchella septimelata.</title>
        <authorList>
            <person name="Wingfield B.D."/>
            <person name="Bills G.F."/>
            <person name="Dong Y."/>
            <person name="Huang W."/>
            <person name="Nel W.J."/>
            <person name="Swalarsk-Parry B.S."/>
            <person name="Vaghefi N."/>
            <person name="Wilken P.M."/>
            <person name="An Z."/>
            <person name="de Beer Z.W."/>
            <person name="De Vos L."/>
            <person name="Chen L."/>
            <person name="Duong T.A."/>
            <person name="Gao Y."/>
            <person name="Hammerbacher A."/>
            <person name="Kikkert J.R."/>
            <person name="Li Y."/>
            <person name="Li H."/>
            <person name="Li K."/>
            <person name="Li Q."/>
            <person name="Liu X."/>
            <person name="Ma X."/>
            <person name="Naidoo K."/>
            <person name="Pethybridge S.J."/>
            <person name="Sun J."/>
            <person name="Steenkamp E.T."/>
            <person name="van der Nest M.A."/>
            <person name="van Wyk S."/>
            <person name="Wingfield M.J."/>
            <person name="Xiong C."/>
            <person name="Yue Q."/>
            <person name="Zhang X."/>
        </authorList>
    </citation>
    <scope>NUCLEOTIDE SEQUENCE [LARGE SCALE GENOMIC DNA]</scope>
    <source>
        <strain evidence="3 4">BP 5553</strain>
    </source>
</reference>
<accession>A0A370TEA4</accession>
<dbReference type="Proteomes" id="UP000254866">
    <property type="component" value="Unassembled WGS sequence"/>
</dbReference>
<sequence>MAAKVLLLGAALISAVSASAAAAAAPKVTDPPAYIKAFVPKARGQIIINPVESELGNADSYRLTNFGPDNPVVTFAGGVYHYIEAHKAYLSEETVTTTVNNAKVTTKVPVAAAVATGTGTATPGLGAGDLAITFSESVADALRKTADNAIAACSLTKRDLSKRLDSVQCIIDAAVKASGESGPFDAVMTEAFWNQLGSLAATNAPEYLTSALAVLATQAVRNKALVILGAIIVGTKLAGPIAMLKIPEAGVGAPTSDHAKPKCDASAGANKDSPLCSDSNCKGNSDSPKCTAGDNKGCACLLLGTDFPLQIFKQSWWDNQQQVVASFAANPNLLGTAPPSCHVNSFGNAFDGKPAASPASWCVCNIEGIDRIYPTVASASAPCALTTLPAATISPTLTAKKGGSVTSCRTSTVTGTGAGTGSYCTCNDNSMYGVDTWTVGTQTVTGCSATRTTSSKTTNPAMATATCNPPQRYSMEQDRILLIAEYYCPSTHNGDAYKDRHDTTSGVNDGGVIAVLASLDKGCVNHVPIDQADCRAALQSIYDKCHVGQSLGYGGSASIKCQRFNVTIVKYGSWLPSGPTLP</sequence>
<dbReference type="EMBL" id="NPIC01000009">
    <property type="protein sequence ID" value="RDL33024.1"/>
    <property type="molecule type" value="Genomic_DNA"/>
</dbReference>
<keyword evidence="4" id="KW-1185">Reference proteome</keyword>
<dbReference type="OrthoDB" id="3528714at2759"/>
<organism evidence="3 4">
    <name type="scientific">Venustampulla echinocandica</name>
    <dbReference type="NCBI Taxonomy" id="2656787"/>
    <lineage>
        <taxon>Eukaryota</taxon>
        <taxon>Fungi</taxon>
        <taxon>Dikarya</taxon>
        <taxon>Ascomycota</taxon>
        <taxon>Pezizomycotina</taxon>
        <taxon>Leotiomycetes</taxon>
        <taxon>Helotiales</taxon>
        <taxon>Pleuroascaceae</taxon>
        <taxon>Venustampulla</taxon>
    </lineage>
</organism>
<name>A0A370TEA4_9HELO</name>
<comment type="caution">
    <text evidence="3">The sequence shown here is derived from an EMBL/GenBank/DDBJ whole genome shotgun (WGS) entry which is preliminary data.</text>
</comment>
<dbReference type="GeneID" id="43601312"/>
<gene>
    <name evidence="3" type="ORF">BP5553_08463</name>
</gene>
<evidence type="ECO:0000256" key="2">
    <source>
        <dbReference type="SAM" id="SignalP"/>
    </source>
</evidence>
<evidence type="ECO:0000313" key="3">
    <source>
        <dbReference type="EMBL" id="RDL33024.1"/>
    </source>
</evidence>
<proteinExistence type="predicted"/>
<dbReference type="AlphaFoldDB" id="A0A370TEA4"/>
<feature type="region of interest" description="Disordered" evidence="1">
    <location>
        <begin position="255"/>
        <end position="276"/>
    </location>
</feature>
<keyword evidence="2" id="KW-0732">Signal</keyword>